<sequence>MPAVAGEDFRIGSRCPVDAARTGSAGNRREALLKAAAEEFFEQGYAATKIDAIIERAGGSKRNIYNEFGNKEGLFLALVAENADMALSTLPMDEPGGRDLQETLTSFGQHLMSIYTSPALVGIYRIAITEANRFPDLVRSFYERGPGRATSQLAGVLERARERGDIRTDDCLRAAGHFVGMIRGNLHLQIVLGLRAPPSGEEMKETVASVVEIFLNGLRPGPEKWDGAGGLSVV</sequence>
<dbReference type="InterPro" id="IPR039536">
    <property type="entry name" value="TetR_C_Proteobacteria"/>
</dbReference>
<feature type="domain" description="HTH tetR-type" evidence="3">
    <location>
        <begin position="26"/>
        <end position="86"/>
    </location>
</feature>
<keyword evidence="5" id="KW-1185">Reference proteome</keyword>
<dbReference type="Pfam" id="PF00440">
    <property type="entry name" value="TetR_N"/>
    <property type="match status" value="1"/>
</dbReference>
<evidence type="ECO:0000313" key="5">
    <source>
        <dbReference type="Proteomes" id="UP001596053"/>
    </source>
</evidence>
<name>A0ABW0IYS8_9HYPH</name>
<evidence type="ECO:0000256" key="1">
    <source>
        <dbReference type="ARBA" id="ARBA00023125"/>
    </source>
</evidence>
<reference evidence="5" key="1">
    <citation type="journal article" date="2019" name="Int. J. Syst. Evol. Microbiol.">
        <title>The Global Catalogue of Microorganisms (GCM) 10K type strain sequencing project: providing services to taxonomists for standard genome sequencing and annotation.</title>
        <authorList>
            <consortium name="The Broad Institute Genomics Platform"/>
            <consortium name="The Broad Institute Genome Sequencing Center for Infectious Disease"/>
            <person name="Wu L."/>
            <person name="Ma J."/>
        </authorList>
    </citation>
    <scope>NUCLEOTIDE SEQUENCE [LARGE SCALE GENOMIC DNA]</scope>
    <source>
        <strain evidence="5">NCAIM B.01391</strain>
    </source>
</reference>
<dbReference type="SUPFAM" id="SSF46689">
    <property type="entry name" value="Homeodomain-like"/>
    <property type="match status" value="1"/>
</dbReference>
<evidence type="ECO:0000313" key="4">
    <source>
        <dbReference type="EMBL" id="MFC5422363.1"/>
    </source>
</evidence>
<dbReference type="Pfam" id="PF14246">
    <property type="entry name" value="TetR_C_7"/>
    <property type="match status" value="1"/>
</dbReference>
<proteinExistence type="predicted"/>
<dbReference type="InterPro" id="IPR009057">
    <property type="entry name" value="Homeodomain-like_sf"/>
</dbReference>
<comment type="caution">
    <text evidence="4">The sequence shown here is derived from an EMBL/GenBank/DDBJ whole genome shotgun (WGS) entry which is preliminary data.</text>
</comment>
<dbReference type="PRINTS" id="PR00455">
    <property type="entry name" value="HTHTETR"/>
</dbReference>
<dbReference type="InterPro" id="IPR036271">
    <property type="entry name" value="Tet_transcr_reg_TetR-rel_C_sf"/>
</dbReference>
<accession>A0ABW0IYS8</accession>
<dbReference type="Gene3D" id="1.10.357.10">
    <property type="entry name" value="Tetracycline Repressor, domain 2"/>
    <property type="match status" value="1"/>
</dbReference>
<dbReference type="PROSITE" id="PS50977">
    <property type="entry name" value="HTH_TETR_2"/>
    <property type="match status" value="1"/>
</dbReference>
<evidence type="ECO:0000259" key="3">
    <source>
        <dbReference type="PROSITE" id="PS50977"/>
    </source>
</evidence>
<dbReference type="SUPFAM" id="SSF48498">
    <property type="entry name" value="Tetracyclin repressor-like, C-terminal domain"/>
    <property type="match status" value="1"/>
</dbReference>
<keyword evidence="1 2" id="KW-0238">DNA-binding</keyword>
<evidence type="ECO:0000256" key="2">
    <source>
        <dbReference type="PROSITE-ProRule" id="PRU00335"/>
    </source>
</evidence>
<feature type="DNA-binding region" description="H-T-H motif" evidence="2">
    <location>
        <begin position="49"/>
        <end position="68"/>
    </location>
</feature>
<organism evidence="4 5">
    <name type="scientific">Bosea eneae</name>
    <dbReference type="NCBI Taxonomy" id="151454"/>
    <lineage>
        <taxon>Bacteria</taxon>
        <taxon>Pseudomonadati</taxon>
        <taxon>Pseudomonadota</taxon>
        <taxon>Alphaproteobacteria</taxon>
        <taxon>Hyphomicrobiales</taxon>
        <taxon>Boseaceae</taxon>
        <taxon>Bosea</taxon>
    </lineage>
</organism>
<dbReference type="Proteomes" id="UP001596053">
    <property type="component" value="Unassembled WGS sequence"/>
</dbReference>
<protein>
    <submittedName>
        <fullName evidence="4">TetR/AcrR family transcriptional regulator</fullName>
    </submittedName>
</protein>
<gene>
    <name evidence="4" type="ORF">ACFPOB_22605</name>
</gene>
<dbReference type="InterPro" id="IPR001647">
    <property type="entry name" value="HTH_TetR"/>
</dbReference>
<dbReference type="PANTHER" id="PTHR30055">
    <property type="entry name" value="HTH-TYPE TRANSCRIPTIONAL REGULATOR RUTR"/>
    <property type="match status" value="1"/>
</dbReference>
<dbReference type="PANTHER" id="PTHR30055:SF146">
    <property type="entry name" value="HTH-TYPE TRANSCRIPTIONAL DUAL REGULATOR CECR"/>
    <property type="match status" value="1"/>
</dbReference>
<dbReference type="EMBL" id="JBHSLW010000037">
    <property type="protein sequence ID" value="MFC5422363.1"/>
    <property type="molecule type" value="Genomic_DNA"/>
</dbReference>
<dbReference type="Gene3D" id="1.10.10.60">
    <property type="entry name" value="Homeodomain-like"/>
    <property type="match status" value="1"/>
</dbReference>
<dbReference type="InterPro" id="IPR050109">
    <property type="entry name" value="HTH-type_TetR-like_transc_reg"/>
</dbReference>